<dbReference type="AlphaFoldDB" id="A0A8S4S3X7"/>
<comment type="caution">
    <text evidence="5">The sequence shown here is derived from an EMBL/GenBank/DDBJ whole genome shotgun (WGS) entry which is preliminary data.</text>
</comment>
<reference evidence="5" key="1">
    <citation type="submission" date="2022-03" db="EMBL/GenBank/DDBJ databases">
        <authorList>
            <person name="Lindestad O."/>
        </authorList>
    </citation>
    <scope>NUCLEOTIDE SEQUENCE</scope>
</reference>
<name>A0A8S4S3X7_9NEOP</name>
<dbReference type="PANTHER" id="PTHR21818">
    <property type="entry name" value="BC025462 PROTEIN"/>
    <property type="match status" value="1"/>
</dbReference>
<feature type="region of interest" description="Disordered" evidence="1">
    <location>
        <begin position="868"/>
        <end position="895"/>
    </location>
</feature>
<dbReference type="GO" id="GO:0006281">
    <property type="term" value="P:DNA repair"/>
    <property type="evidence" value="ECO:0007669"/>
    <property type="project" value="InterPro"/>
</dbReference>
<evidence type="ECO:0000313" key="5">
    <source>
        <dbReference type="EMBL" id="CAH2250694.1"/>
    </source>
</evidence>
<evidence type="ECO:0000259" key="2">
    <source>
        <dbReference type="Pfam" id="PF14677"/>
    </source>
</evidence>
<evidence type="ECO:0000259" key="3">
    <source>
        <dbReference type="Pfam" id="PF14678"/>
    </source>
</evidence>
<dbReference type="PANTHER" id="PTHR21818:SF0">
    <property type="entry name" value="FANCONI ANEMIA GROUP I PROTEIN"/>
    <property type="match status" value="1"/>
</dbReference>
<dbReference type="Proteomes" id="UP000838756">
    <property type="component" value="Unassembled WGS sequence"/>
</dbReference>
<accession>A0A8S4S3X7</accession>
<evidence type="ECO:0000259" key="4">
    <source>
        <dbReference type="Pfam" id="PF14680"/>
    </source>
</evidence>
<dbReference type="InterPro" id="IPR029314">
    <property type="entry name" value="FANCI_S4"/>
</dbReference>
<dbReference type="Pfam" id="PF14677">
    <property type="entry name" value="FANCI_S3"/>
    <property type="match status" value="1"/>
</dbReference>
<dbReference type="InterPro" id="IPR026171">
    <property type="entry name" value="FANCI"/>
</dbReference>
<evidence type="ECO:0000256" key="1">
    <source>
        <dbReference type="SAM" id="MobiDB-lite"/>
    </source>
</evidence>
<gene>
    <name evidence="5" type="primary">jg13638</name>
    <name evidence="5" type="ORF">PAEG_LOCUS22107</name>
</gene>
<keyword evidence="6" id="KW-1185">Reference proteome</keyword>
<organism evidence="5 6">
    <name type="scientific">Pararge aegeria aegeria</name>
    <dbReference type="NCBI Taxonomy" id="348720"/>
    <lineage>
        <taxon>Eukaryota</taxon>
        <taxon>Metazoa</taxon>
        <taxon>Ecdysozoa</taxon>
        <taxon>Arthropoda</taxon>
        <taxon>Hexapoda</taxon>
        <taxon>Insecta</taxon>
        <taxon>Pterygota</taxon>
        <taxon>Neoptera</taxon>
        <taxon>Endopterygota</taxon>
        <taxon>Lepidoptera</taxon>
        <taxon>Glossata</taxon>
        <taxon>Ditrysia</taxon>
        <taxon>Papilionoidea</taxon>
        <taxon>Nymphalidae</taxon>
        <taxon>Satyrinae</taxon>
        <taxon>Satyrini</taxon>
        <taxon>Parargina</taxon>
        <taxon>Pararge</taxon>
    </lineage>
</organism>
<sequence length="895" mass="100700">MRRVALVVEVPPTKRWAIVHAPRNDSPPCLGEHVKLSVLRLSSFRSCRSCRPIGLSELRNRECTLVCALTWALKYLLRKLYECTKDKVVLHETILELLYEHLFKYLPDEDSENPLLLDKCVQRTATGANLVEPIGHLLYAIAQFLQPVEEEDPEDISQTPSEDSAAFLRNKLLHIMEKLCNSDILSMVDMEEPGLTDLTPESRAKSLKVQQVMQCIEALIAHRIMQWNVNNSDASSVYKLYRIHHQLMENTKGSPKVGRKNKSLNATGETSKSQKSQKEQKGKGKGKGKGKPATTVANLVKDRAAPFKPLPCLWDLSFCLRVLELLYSENILWSSVPQRNELRSKRDFNLFALRSVLSALPENTSKQTVSTHVLYIATLMYKRCIARFQDMSDFDDHTTYACLELFKACASLVLSTKYSLKTESVLKGIAGTSELPESECLAEIIEKVHKALQKLESEGAEEDLDLIGKKTFSMLVQIATLLLETPVLACDALNKMIVKLEDCLRSSKQAEVLPLLSPLLTAAQREQQEATLLVEVLTDLTAALGVIDEESSSASSQSNFPSINSNSGHTALSLVCVHLTSRFKCTEHSLNRARDLTEAISVAVQSHQQRLERERKELYKSIVLQLCQLTSWSCTVAKLRCNIGGDSNRVFSVCVRMFSILSSMIKTLDSNMAVFVRHKYFLLVLERKELYKSIVLQLCQLTSWSCTVAKLRCNIGGDSNRVFSVCVRMFSILSSMIKTLDSNMAVFVRPELERLLKFTGKKLSPVTDDLITYVVEAQEQGETASKVLRRTKQSPRLVLEREQFCKHVILFGNKVKINFQQYLPEGPVRDFKIKTQQLQGVRGGDADQLDDEDEANVSINDCDTVVLSPHGSAQEVEDSDQSDGEPSRTKRRRFS</sequence>
<dbReference type="EMBL" id="CAKXAJ010026013">
    <property type="protein sequence ID" value="CAH2250694.1"/>
    <property type="molecule type" value="Genomic_DNA"/>
</dbReference>
<dbReference type="OrthoDB" id="195089at2759"/>
<protein>
    <submittedName>
        <fullName evidence="5">Jg13638 protein</fullName>
    </submittedName>
</protein>
<dbReference type="Pfam" id="PF14680">
    <property type="entry name" value="FANCI_HD2"/>
    <property type="match status" value="1"/>
</dbReference>
<dbReference type="GO" id="GO:0070182">
    <property type="term" value="F:DNA polymerase binding"/>
    <property type="evidence" value="ECO:0007669"/>
    <property type="project" value="TreeGrafter"/>
</dbReference>
<proteinExistence type="predicted"/>
<dbReference type="Pfam" id="PF14678">
    <property type="entry name" value="FANCI_S4"/>
    <property type="match status" value="2"/>
</dbReference>
<feature type="region of interest" description="Disordered" evidence="1">
    <location>
        <begin position="251"/>
        <end position="294"/>
    </location>
</feature>
<dbReference type="InterPro" id="IPR029313">
    <property type="entry name" value="FANCI_S3"/>
</dbReference>
<feature type="domain" description="FANCI solenoid 4" evidence="3">
    <location>
        <begin position="533"/>
        <end position="668"/>
    </location>
</feature>
<dbReference type="InterPro" id="IPR029312">
    <property type="entry name" value="FANCI_HD2"/>
</dbReference>
<feature type="domain" description="FANCI solenoid 4" evidence="3">
    <location>
        <begin position="687"/>
        <end position="839"/>
    </location>
</feature>
<feature type="domain" description="FANCI helical" evidence="4">
    <location>
        <begin position="78"/>
        <end position="252"/>
    </location>
</feature>
<evidence type="ECO:0000313" key="6">
    <source>
        <dbReference type="Proteomes" id="UP000838756"/>
    </source>
</evidence>
<feature type="domain" description="FANCI solenoid 3" evidence="2">
    <location>
        <begin position="313"/>
        <end position="504"/>
    </location>
</feature>